<evidence type="ECO:0000313" key="1">
    <source>
        <dbReference type="EMBL" id="ANZ77545.1"/>
    </source>
</evidence>
<gene>
    <name evidence="1" type="ORF">ATY40_BA7504415</name>
</gene>
<dbReference type="EMBL" id="CP014587">
    <property type="protein sequence ID" value="ANZ77545.1"/>
    <property type="molecule type" value="Genomic_DNA"/>
</dbReference>
<evidence type="ECO:0000313" key="2">
    <source>
        <dbReference type="Proteomes" id="UP000094565"/>
    </source>
</evidence>
<protein>
    <submittedName>
        <fullName evidence="1">BA75_04415T0</fullName>
    </submittedName>
</protein>
<reference evidence="1 2" key="1">
    <citation type="submission" date="2016-02" db="EMBL/GenBank/DDBJ databases">
        <title>Comparative genomic and transcriptomic foundation for Pichia pastoris.</title>
        <authorList>
            <person name="Love K.R."/>
            <person name="Shah K.A."/>
            <person name="Whittaker C.A."/>
            <person name="Wu J."/>
            <person name="Bartlett M.C."/>
            <person name="Ma D."/>
            <person name="Leeson R.L."/>
            <person name="Priest M."/>
            <person name="Young S.K."/>
            <person name="Love J.C."/>
        </authorList>
    </citation>
    <scope>NUCLEOTIDE SEQUENCE [LARGE SCALE GENOMIC DNA]</scope>
    <source>
        <strain evidence="1 2">ATCC 28485</strain>
    </source>
</reference>
<sequence>MATTNNLEMTRPLIAESLLQSFGFSPRDKEFKSQRDSTLITTENIQNNLNQQSQKIYMEVGHDRVTTKVYQHMREYPIARSYIDNVTRVPQPRFVRAVIHDALFSETMVPYTVRLDTSLNNLLDQLDQRIPQLKVLRMRDIRDVLTGPFARTYTSLNRFSPRMSSPTTGTRSDVIVEPTRTITDHILDVYHNEKSSRPRDTLIDTFWSSMATSRKISAELKNSFRK</sequence>
<proteinExistence type="predicted"/>
<dbReference type="OrthoDB" id="376826at2759"/>
<dbReference type="AlphaFoldDB" id="A0A1B2JI61"/>
<name>A0A1B2JI61_PICPA</name>
<dbReference type="Pfam" id="PF17316">
    <property type="entry name" value="Perilipin_2"/>
    <property type="match status" value="1"/>
</dbReference>
<organism evidence="1 2">
    <name type="scientific">Komagataella pastoris</name>
    <name type="common">Yeast</name>
    <name type="synonym">Pichia pastoris</name>
    <dbReference type="NCBI Taxonomy" id="4922"/>
    <lineage>
        <taxon>Eukaryota</taxon>
        <taxon>Fungi</taxon>
        <taxon>Dikarya</taxon>
        <taxon>Ascomycota</taxon>
        <taxon>Saccharomycotina</taxon>
        <taxon>Pichiomycetes</taxon>
        <taxon>Pichiales</taxon>
        <taxon>Pichiaceae</taxon>
        <taxon>Komagataella</taxon>
    </lineage>
</organism>
<dbReference type="Proteomes" id="UP000094565">
    <property type="component" value="Chromosome 4"/>
</dbReference>
<keyword evidence="2" id="KW-1185">Reference proteome</keyword>
<accession>A0A1B2JI61</accession>